<proteinExistence type="predicted"/>
<reference evidence="3 4" key="1">
    <citation type="journal article" date="2022" name="Syst. Appl. Microbiol.">
        <title>Rhodopirellula aestuarii sp. nov., a novel member of the genus Rhodopirellula isolated from brackish sediments collected in the Tagus River estuary, Portugal.</title>
        <authorList>
            <person name="Vitorino I.R."/>
            <person name="Klimek D."/>
            <person name="Calusinska M."/>
            <person name="Lobo-da-Cunha A."/>
            <person name="Vasconcelos V."/>
            <person name="Lage O.M."/>
        </authorList>
    </citation>
    <scope>NUCLEOTIDE SEQUENCE [LARGE SCALE GENOMIC DNA]</scope>
    <source>
        <strain evidence="3 4">ICT_H3.1</strain>
    </source>
</reference>
<evidence type="ECO:0000259" key="1">
    <source>
        <dbReference type="Pfam" id="PF14237"/>
    </source>
</evidence>
<feature type="domain" description="YokE-like PH" evidence="2">
    <location>
        <begin position="132"/>
        <end position="218"/>
    </location>
</feature>
<evidence type="ECO:0000313" key="4">
    <source>
        <dbReference type="Proteomes" id="UP001202961"/>
    </source>
</evidence>
<dbReference type="Pfam" id="PF14237">
    <property type="entry name" value="GYF_2"/>
    <property type="match status" value="1"/>
</dbReference>
<name>A0ABT0UEE4_9BACT</name>
<accession>A0ABT0UEE4</accession>
<dbReference type="Pfam" id="PF14470">
    <property type="entry name" value="bPH_3"/>
    <property type="match status" value="1"/>
</dbReference>
<dbReference type="Proteomes" id="UP001202961">
    <property type="component" value="Unassembled WGS sequence"/>
</dbReference>
<dbReference type="EMBL" id="JAMQBK010000126">
    <property type="protein sequence ID" value="MCM2375080.1"/>
    <property type="molecule type" value="Genomic_DNA"/>
</dbReference>
<dbReference type="RefSeq" id="WP_250933555.1">
    <property type="nucleotide sequence ID" value="NZ_JAMQBK010000126.1"/>
</dbReference>
<protein>
    <submittedName>
        <fullName evidence="3">GYF domain-containing protein</fullName>
    </submittedName>
</protein>
<comment type="caution">
    <text evidence="3">The sequence shown here is derived from an EMBL/GenBank/DDBJ whole genome shotgun (WGS) entry which is preliminary data.</text>
</comment>
<evidence type="ECO:0000259" key="2">
    <source>
        <dbReference type="Pfam" id="PF14470"/>
    </source>
</evidence>
<evidence type="ECO:0000313" key="3">
    <source>
        <dbReference type="EMBL" id="MCM2375080.1"/>
    </source>
</evidence>
<feature type="domain" description="GYF" evidence="1">
    <location>
        <begin position="5"/>
        <end position="54"/>
    </location>
</feature>
<gene>
    <name evidence="3" type="ORF">NB063_31040</name>
</gene>
<organism evidence="3 4">
    <name type="scientific">Aporhodopirellula aestuarii</name>
    <dbReference type="NCBI Taxonomy" id="2950107"/>
    <lineage>
        <taxon>Bacteria</taxon>
        <taxon>Pseudomonadati</taxon>
        <taxon>Planctomycetota</taxon>
        <taxon>Planctomycetia</taxon>
        <taxon>Pirellulales</taxon>
        <taxon>Pirellulaceae</taxon>
        <taxon>Aporhodopirellula</taxon>
    </lineage>
</organism>
<dbReference type="InterPro" id="IPR025640">
    <property type="entry name" value="GYF_2"/>
</dbReference>
<sequence>MSSQWYVQYKGKIVGPASARQLKGIAQQGKIDPDTLVRLGEDGNWTPASRVKGLFESVSQTGLIASEVMDEQQPPKVMVLAKPDTSDSAHIAKVQPVHAADSALSRFVSDGQPPKVVGKLLSRVTDVCTDVEQPEYIAVQHLPSVMSPDAIVLTNKRVIIFRSKALGRMNMVDVPWLDVQNIHISEGIVGATLSVSGLNGHVETLDHLPKAQARCVYRVGQQREEEMREYRRSRKMEEERNAANSITVNTAVAPSQPALPTDDLTSRLNQLKQMLDAGLIERHEFDAKKAEILASL</sequence>
<dbReference type="InterPro" id="IPR039519">
    <property type="entry name" value="YokE-like_PH"/>
</dbReference>
<keyword evidence="4" id="KW-1185">Reference proteome</keyword>